<dbReference type="SMART" id="SM00760">
    <property type="entry name" value="Bac_DnaA_C"/>
    <property type="match status" value="1"/>
</dbReference>
<evidence type="ECO:0000313" key="2">
    <source>
        <dbReference type="EMBL" id="QKV20612.1"/>
    </source>
</evidence>
<accession>A0A6N1VMF2</accession>
<name>A0A6N1VMF2_9HYPH</name>
<evidence type="ECO:0000313" key="3">
    <source>
        <dbReference type="Proteomes" id="UP000509367"/>
    </source>
</evidence>
<evidence type="ECO:0000259" key="1">
    <source>
        <dbReference type="SMART" id="SM00760"/>
    </source>
</evidence>
<proteinExistence type="predicted"/>
<dbReference type="Gene3D" id="1.10.1750.10">
    <property type="match status" value="1"/>
</dbReference>
<dbReference type="AlphaFoldDB" id="A0A6N1VMF2"/>
<organism evidence="2 3">
    <name type="scientific">Oricola thermophila</name>
    <dbReference type="NCBI Taxonomy" id="2742145"/>
    <lineage>
        <taxon>Bacteria</taxon>
        <taxon>Pseudomonadati</taxon>
        <taxon>Pseudomonadota</taxon>
        <taxon>Alphaproteobacteria</taxon>
        <taxon>Hyphomicrobiales</taxon>
        <taxon>Ahrensiaceae</taxon>
        <taxon>Oricola</taxon>
    </lineage>
</organism>
<dbReference type="Pfam" id="PF08299">
    <property type="entry name" value="Bac_DnaA_C"/>
    <property type="match status" value="1"/>
</dbReference>
<sequence>MAACDGIIDFLAAFFNVSGRELRSPSRTQLPVARVRQLGMYIAHVTLGIKMSEVGEGFGRDKSTVVHACHTIEDLREDEEFDMVVAHVERLVAVAFSLDVAPGRRDE</sequence>
<dbReference type="SUPFAM" id="SSF48295">
    <property type="entry name" value="TrpR-like"/>
    <property type="match status" value="1"/>
</dbReference>
<reference evidence="2 3" key="1">
    <citation type="submission" date="2020-06" db="EMBL/GenBank/DDBJ databases">
        <title>Oricola thermophila sp. nov. isolated from a tidal sediments.</title>
        <authorList>
            <person name="Kwon K.K."/>
            <person name="Yang S.-H."/>
            <person name="Park M.-J."/>
        </authorList>
    </citation>
    <scope>NUCLEOTIDE SEQUENCE [LARGE SCALE GENOMIC DNA]</scope>
    <source>
        <strain evidence="2 3">MEBiC13590</strain>
    </source>
</reference>
<dbReference type="GO" id="GO:0005524">
    <property type="term" value="F:ATP binding"/>
    <property type="evidence" value="ECO:0007669"/>
    <property type="project" value="InterPro"/>
</dbReference>
<keyword evidence="3" id="KW-1185">Reference proteome</keyword>
<dbReference type="GO" id="GO:0006275">
    <property type="term" value="P:regulation of DNA replication"/>
    <property type="evidence" value="ECO:0007669"/>
    <property type="project" value="InterPro"/>
</dbReference>
<dbReference type="GO" id="GO:0043565">
    <property type="term" value="F:sequence-specific DNA binding"/>
    <property type="evidence" value="ECO:0007669"/>
    <property type="project" value="InterPro"/>
</dbReference>
<dbReference type="EMBL" id="CP054836">
    <property type="protein sequence ID" value="QKV20612.1"/>
    <property type="molecule type" value="Genomic_DNA"/>
</dbReference>
<dbReference type="KEGG" id="orm:HTY61_09525"/>
<protein>
    <submittedName>
        <fullName evidence="2">Chromosomal replication initiator DnaA</fullName>
    </submittedName>
</protein>
<dbReference type="InterPro" id="IPR010921">
    <property type="entry name" value="Trp_repressor/repl_initiator"/>
</dbReference>
<dbReference type="CDD" id="cd06571">
    <property type="entry name" value="Bac_DnaA_C"/>
    <property type="match status" value="1"/>
</dbReference>
<feature type="domain" description="Chromosomal replication initiator DnaA C-terminal" evidence="1">
    <location>
        <begin position="3"/>
        <end position="72"/>
    </location>
</feature>
<gene>
    <name evidence="2" type="ORF">HTY61_09525</name>
</gene>
<dbReference type="InterPro" id="IPR013159">
    <property type="entry name" value="DnaA_C"/>
</dbReference>
<dbReference type="Proteomes" id="UP000509367">
    <property type="component" value="Chromosome"/>
</dbReference>
<dbReference type="GO" id="GO:0006270">
    <property type="term" value="P:DNA replication initiation"/>
    <property type="evidence" value="ECO:0007669"/>
    <property type="project" value="InterPro"/>
</dbReference>